<dbReference type="GO" id="GO:0016020">
    <property type="term" value="C:membrane"/>
    <property type="evidence" value="ECO:0007669"/>
    <property type="project" value="UniProtKB-SubCell"/>
</dbReference>
<dbReference type="PANTHER" id="PTHR43220:SF6">
    <property type="entry name" value="OS04G0592600 PROTEIN"/>
    <property type="match status" value="1"/>
</dbReference>
<comment type="subcellular location">
    <subcellularLocation>
        <location evidence="1">Membrane</location>
        <topology evidence="1">Multi-pass membrane protein</topology>
    </subcellularLocation>
</comment>
<evidence type="ECO:0000313" key="6">
    <source>
        <dbReference type="EMBL" id="GJN01878.1"/>
    </source>
</evidence>
<feature type="transmembrane region" description="Helical" evidence="5">
    <location>
        <begin position="104"/>
        <end position="126"/>
    </location>
</feature>
<dbReference type="Proteomes" id="UP001054889">
    <property type="component" value="Unassembled WGS sequence"/>
</dbReference>
<keyword evidence="2 5" id="KW-0812">Transmembrane</keyword>
<dbReference type="PANTHER" id="PTHR43220">
    <property type="match status" value="1"/>
</dbReference>
<proteinExistence type="predicted"/>
<name>A0AAV5CUX5_ELECO</name>
<evidence type="ECO:0000256" key="2">
    <source>
        <dbReference type="ARBA" id="ARBA00022692"/>
    </source>
</evidence>
<accession>A0AAV5CUX5</accession>
<keyword evidence="7" id="KW-1185">Reference proteome</keyword>
<sequence length="231" mass="24931">MGREERFPVWEAALGAGVAAAFAVGLAGVYLSMPDSDYSFLKLPHNLEELQILTGHLENYTSDYTLQVLVGYCAVYIFMQTFMIPGTIFMSLLAGALFGQLRGVALVVFAASAGASSCYFLSKMIGKPLVFSLWPDKLSFFQKQGKFLALDMIPVVLYCVFLLLISNVVCFSFPSYIQAGIALGELTSLSDLYDTQSIALLFLIGVVSVTPALLGKDEAQEKPSETAVGAS</sequence>
<reference evidence="6" key="1">
    <citation type="journal article" date="2018" name="DNA Res.">
        <title>Multiple hybrid de novo genome assembly of finger millet, an orphan allotetraploid crop.</title>
        <authorList>
            <person name="Hatakeyama M."/>
            <person name="Aluri S."/>
            <person name="Balachadran M.T."/>
            <person name="Sivarajan S.R."/>
            <person name="Patrignani A."/>
            <person name="Gruter S."/>
            <person name="Poveda L."/>
            <person name="Shimizu-Inatsugi R."/>
            <person name="Baeten J."/>
            <person name="Francoijs K.J."/>
            <person name="Nataraja K.N."/>
            <person name="Reddy Y.A.N."/>
            <person name="Phadnis S."/>
            <person name="Ravikumar R.L."/>
            <person name="Schlapbach R."/>
            <person name="Sreeman S.M."/>
            <person name="Shimizu K.K."/>
        </authorList>
    </citation>
    <scope>NUCLEOTIDE SEQUENCE</scope>
</reference>
<protein>
    <recommendedName>
        <fullName evidence="8">SNARE associated Golgi protein family</fullName>
    </recommendedName>
</protein>
<gene>
    <name evidence="6" type="primary">ga19180</name>
    <name evidence="6" type="ORF">PR202_ga19180</name>
</gene>
<dbReference type="AlphaFoldDB" id="A0AAV5CUX5"/>
<feature type="transmembrane region" description="Helical" evidence="5">
    <location>
        <begin position="147"/>
        <end position="177"/>
    </location>
</feature>
<feature type="transmembrane region" description="Helical" evidence="5">
    <location>
        <begin position="197"/>
        <end position="214"/>
    </location>
</feature>
<feature type="transmembrane region" description="Helical" evidence="5">
    <location>
        <begin position="69"/>
        <end position="98"/>
    </location>
</feature>
<dbReference type="InterPro" id="IPR045014">
    <property type="entry name" value="TM41A/B"/>
</dbReference>
<feature type="transmembrane region" description="Helical" evidence="5">
    <location>
        <begin position="12"/>
        <end position="33"/>
    </location>
</feature>
<evidence type="ECO:0000256" key="1">
    <source>
        <dbReference type="ARBA" id="ARBA00004141"/>
    </source>
</evidence>
<organism evidence="6 7">
    <name type="scientific">Eleusine coracana subsp. coracana</name>
    <dbReference type="NCBI Taxonomy" id="191504"/>
    <lineage>
        <taxon>Eukaryota</taxon>
        <taxon>Viridiplantae</taxon>
        <taxon>Streptophyta</taxon>
        <taxon>Embryophyta</taxon>
        <taxon>Tracheophyta</taxon>
        <taxon>Spermatophyta</taxon>
        <taxon>Magnoliopsida</taxon>
        <taxon>Liliopsida</taxon>
        <taxon>Poales</taxon>
        <taxon>Poaceae</taxon>
        <taxon>PACMAD clade</taxon>
        <taxon>Chloridoideae</taxon>
        <taxon>Cynodonteae</taxon>
        <taxon>Eleusininae</taxon>
        <taxon>Eleusine</taxon>
    </lineage>
</organism>
<evidence type="ECO:0000256" key="3">
    <source>
        <dbReference type="ARBA" id="ARBA00022989"/>
    </source>
</evidence>
<evidence type="ECO:0000256" key="5">
    <source>
        <dbReference type="SAM" id="Phobius"/>
    </source>
</evidence>
<keyword evidence="4 5" id="KW-0472">Membrane</keyword>
<evidence type="ECO:0008006" key="8">
    <source>
        <dbReference type="Google" id="ProtNLM"/>
    </source>
</evidence>
<reference evidence="6" key="2">
    <citation type="submission" date="2021-12" db="EMBL/GenBank/DDBJ databases">
        <title>Resequencing data analysis of finger millet.</title>
        <authorList>
            <person name="Hatakeyama M."/>
            <person name="Aluri S."/>
            <person name="Balachadran M.T."/>
            <person name="Sivarajan S.R."/>
            <person name="Poveda L."/>
            <person name="Shimizu-Inatsugi R."/>
            <person name="Schlapbach R."/>
            <person name="Sreeman S.M."/>
            <person name="Shimizu K.K."/>
        </authorList>
    </citation>
    <scope>NUCLEOTIDE SEQUENCE</scope>
</reference>
<comment type="caution">
    <text evidence="6">The sequence shown here is derived from an EMBL/GenBank/DDBJ whole genome shotgun (WGS) entry which is preliminary data.</text>
</comment>
<dbReference type="EMBL" id="BQKI01000009">
    <property type="protein sequence ID" value="GJN01878.1"/>
    <property type="molecule type" value="Genomic_DNA"/>
</dbReference>
<dbReference type="GO" id="GO:0000045">
    <property type="term" value="P:autophagosome assembly"/>
    <property type="evidence" value="ECO:0007669"/>
    <property type="project" value="TreeGrafter"/>
</dbReference>
<evidence type="ECO:0000313" key="7">
    <source>
        <dbReference type="Proteomes" id="UP001054889"/>
    </source>
</evidence>
<keyword evidence="3 5" id="KW-1133">Transmembrane helix</keyword>
<evidence type="ECO:0000256" key="4">
    <source>
        <dbReference type="ARBA" id="ARBA00023136"/>
    </source>
</evidence>